<evidence type="ECO:0000313" key="2">
    <source>
        <dbReference type="Proteomes" id="UP001589898"/>
    </source>
</evidence>
<sequence length="80" mass="8672">MAVIDPAIRKAKPADTPQKLAEGTALREWAVQTAIPHGSRLPRFSLSWIRGAPVDVSPLPETPSWPTVCGCPPEPFEVTK</sequence>
<gene>
    <name evidence="1" type="ORF">ACFFFU_00575</name>
</gene>
<dbReference type="EMBL" id="JBHLTF010000002">
    <property type="protein sequence ID" value="MFC0716267.1"/>
    <property type="molecule type" value="Genomic_DNA"/>
</dbReference>
<comment type="caution">
    <text evidence="1">The sequence shown here is derived from an EMBL/GenBank/DDBJ whole genome shotgun (WGS) entry which is preliminary data.</text>
</comment>
<evidence type="ECO:0000313" key="1">
    <source>
        <dbReference type="EMBL" id="MFC0716267.1"/>
    </source>
</evidence>
<proteinExistence type="predicted"/>
<organism evidence="1 2">
    <name type="scientific">Luteimonas padinae</name>
    <dbReference type="NCBI Taxonomy" id="1714359"/>
    <lineage>
        <taxon>Bacteria</taxon>
        <taxon>Pseudomonadati</taxon>
        <taxon>Pseudomonadota</taxon>
        <taxon>Gammaproteobacteria</taxon>
        <taxon>Lysobacterales</taxon>
        <taxon>Lysobacteraceae</taxon>
        <taxon>Luteimonas</taxon>
    </lineage>
</organism>
<protein>
    <submittedName>
        <fullName evidence="1">Uncharacterized protein</fullName>
    </submittedName>
</protein>
<dbReference type="RefSeq" id="WP_189499195.1">
    <property type="nucleotide sequence ID" value="NZ_BMZT01000014.1"/>
</dbReference>
<reference evidence="1 2" key="1">
    <citation type="submission" date="2024-09" db="EMBL/GenBank/DDBJ databases">
        <authorList>
            <person name="Sun Q."/>
            <person name="Mori K."/>
        </authorList>
    </citation>
    <scope>NUCLEOTIDE SEQUENCE [LARGE SCALE GENOMIC DNA]</scope>
    <source>
        <strain evidence="1 2">KCTC 52403</strain>
    </source>
</reference>
<keyword evidence="2" id="KW-1185">Reference proteome</keyword>
<accession>A0ABV6SS77</accession>
<dbReference type="Proteomes" id="UP001589898">
    <property type="component" value="Unassembled WGS sequence"/>
</dbReference>
<name>A0ABV6SS77_9GAMM</name>